<protein>
    <submittedName>
        <fullName evidence="13">NADH-ubiquinone oxidoreductase B12 subunit family-domain-containing protein</fullName>
    </submittedName>
</protein>
<organism evidence="13 14">
    <name type="scientific">Mycena pura</name>
    <dbReference type="NCBI Taxonomy" id="153505"/>
    <lineage>
        <taxon>Eukaryota</taxon>
        <taxon>Fungi</taxon>
        <taxon>Dikarya</taxon>
        <taxon>Basidiomycota</taxon>
        <taxon>Agaricomycotina</taxon>
        <taxon>Agaricomycetes</taxon>
        <taxon>Agaricomycetidae</taxon>
        <taxon>Agaricales</taxon>
        <taxon>Marasmiineae</taxon>
        <taxon>Mycenaceae</taxon>
        <taxon>Mycena</taxon>
    </lineage>
</organism>
<evidence type="ECO:0000256" key="7">
    <source>
        <dbReference type="ARBA" id="ARBA00022792"/>
    </source>
</evidence>
<sequence>MQNTPFRDPWAKREAWRNHPVFSNRAMFTSMFPGLGIAIVAFSAYVLVDNFYLSKRKPEVVRH</sequence>
<evidence type="ECO:0000256" key="6">
    <source>
        <dbReference type="ARBA" id="ARBA00022692"/>
    </source>
</evidence>
<evidence type="ECO:0000256" key="10">
    <source>
        <dbReference type="ARBA" id="ARBA00023128"/>
    </source>
</evidence>
<evidence type="ECO:0000256" key="1">
    <source>
        <dbReference type="ARBA" id="ARBA00003195"/>
    </source>
</evidence>
<comment type="similarity">
    <text evidence="3">Belongs to the complex I NDUFB3 subunit family.</text>
</comment>
<evidence type="ECO:0000313" key="13">
    <source>
        <dbReference type="EMBL" id="KAJ7218026.1"/>
    </source>
</evidence>
<dbReference type="AlphaFoldDB" id="A0AAD6VVI8"/>
<dbReference type="GO" id="GO:0022900">
    <property type="term" value="P:electron transport chain"/>
    <property type="evidence" value="ECO:0007669"/>
    <property type="project" value="InterPro"/>
</dbReference>
<dbReference type="PANTHER" id="PTHR15082">
    <property type="entry name" value="NADH-UBIQUINONE OXIDOREDUCTASE B12 SUBUNIT"/>
    <property type="match status" value="1"/>
</dbReference>
<keyword evidence="4" id="KW-0813">Transport</keyword>
<evidence type="ECO:0000313" key="14">
    <source>
        <dbReference type="Proteomes" id="UP001219525"/>
    </source>
</evidence>
<evidence type="ECO:0000256" key="2">
    <source>
        <dbReference type="ARBA" id="ARBA00004298"/>
    </source>
</evidence>
<evidence type="ECO:0000256" key="12">
    <source>
        <dbReference type="SAM" id="Phobius"/>
    </source>
</evidence>
<dbReference type="Proteomes" id="UP001219525">
    <property type="component" value="Unassembled WGS sequence"/>
</dbReference>
<feature type="non-terminal residue" evidence="13">
    <location>
        <position position="1"/>
    </location>
</feature>
<reference evidence="13" key="1">
    <citation type="submission" date="2023-03" db="EMBL/GenBank/DDBJ databases">
        <title>Massive genome expansion in bonnet fungi (Mycena s.s.) driven by repeated elements and novel gene families across ecological guilds.</title>
        <authorList>
            <consortium name="Lawrence Berkeley National Laboratory"/>
            <person name="Harder C.B."/>
            <person name="Miyauchi S."/>
            <person name="Viragh M."/>
            <person name="Kuo A."/>
            <person name="Thoen E."/>
            <person name="Andreopoulos B."/>
            <person name="Lu D."/>
            <person name="Skrede I."/>
            <person name="Drula E."/>
            <person name="Henrissat B."/>
            <person name="Morin E."/>
            <person name="Kohler A."/>
            <person name="Barry K."/>
            <person name="LaButti K."/>
            <person name="Morin E."/>
            <person name="Salamov A."/>
            <person name="Lipzen A."/>
            <person name="Mereny Z."/>
            <person name="Hegedus B."/>
            <person name="Baldrian P."/>
            <person name="Stursova M."/>
            <person name="Weitz H."/>
            <person name="Taylor A."/>
            <person name="Grigoriev I.V."/>
            <person name="Nagy L.G."/>
            <person name="Martin F."/>
            <person name="Kauserud H."/>
        </authorList>
    </citation>
    <scope>NUCLEOTIDE SEQUENCE</scope>
    <source>
        <strain evidence="13">9144</strain>
    </source>
</reference>
<evidence type="ECO:0000256" key="4">
    <source>
        <dbReference type="ARBA" id="ARBA00022448"/>
    </source>
</evidence>
<keyword evidence="10" id="KW-0496">Mitochondrion</keyword>
<feature type="transmembrane region" description="Helical" evidence="12">
    <location>
        <begin position="26"/>
        <end position="48"/>
    </location>
</feature>
<dbReference type="InterPro" id="IPR012576">
    <property type="entry name" value="NDUFB3"/>
</dbReference>
<keyword evidence="14" id="KW-1185">Reference proteome</keyword>
<dbReference type="GO" id="GO:0005743">
    <property type="term" value="C:mitochondrial inner membrane"/>
    <property type="evidence" value="ECO:0007669"/>
    <property type="project" value="UniProtKB-SubCell"/>
</dbReference>
<evidence type="ECO:0000256" key="9">
    <source>
        <dbReference type="ARBA" id="ARBA00022989"/>
    </source>
</evidence>
<dbReference type="PANTHER" id="PTHR15082:SF2">
    <property type="entry name" value="NADH DEHYDROGENASE [UBIQUINONE] 1 BETA SUBCOMPLEX SUBUNIT 3"/>
    <property type="match status" value="1"/>
</dbReference>
<keyword evidence="5" id="KW-0679">Respiratory chain</keyword>
<keyword evidence="11 12" id="KW-0472">Membrane</keyword>
<comment type="subcellular location">
    <subcellularLocation>
        <location evidence="2">Mitochondrion inner membrane</location>
        <topology evidence="2">Single-pass membrane protein</topology>
        <orientation evidence="2">Matrix side</orientation>
    </subcellularLocation>
</comment>
<dbReference type="Pfam" id="PF08122">
    <property type="entry name" value="NDUF_B12"/>
    <property type="match status" value="1"/>
</dbReference>
<gene>
    <name evidence="13" type="ORF">GGX14DRAFT_439294</name>
</gene>
<keyword evidence="8" id="KW-0249">Electron transport</keyword>
<keyword evidence="6 12" id="KW-0812">Transmembrane</keyword>
<accession>A0AAD6VVI8</accession>
<evidence type="ECO:0000256" key="5">
    <source>
        <dbReference type="ARBA" id="ARBA00022660"/>
    </source>
</evidence>
<dbReference type="GO" id="GO:0032981">
    <property type="term" value="P:mitochondrial respiratory chain complex I assembly"/>
    <property type="evidence" value="ECO:0007669"/>
    <property type="project" value="TreeGrafter"/>
</dbReference>
<comment type="caution">
    <text evidence="13">The sequence shown here is derived from an EMBL/GenBank/DDBJ whole genome shotgun (WGS) entry which is preliminary data.</text>
</comment>
<dbReference type="EMBL" id="JARJCW010000013">
    <property type="protein sequence ID" value="KAJ7218026.1"/>
    <property type="molecule type" value="Genomic_DNA"/>
</dbReference>
<name>A0AAD6VVI8_9AGAR</name>
<evidence type="ECO:0000256" key="3">
    <source>
        <dbReference type="ARBA" id="ARBA00005667"/>
    </source>
</evidence>
<evidence type="ECO:0000256" key="11">
    <source>
        <dbReference type="ARBA" id="ARBA00023136"/>
    </source>
</evidence>
<proteinExistence type="inferred from homology"/>
<comment type="function">
    <text evidence="1">Accessory subunit of the mitochondrial membrane respiratory chain NADH dehydrogenase (Complex I), that is believed not to be involved in catalysis. Complex I functions in the transfer of electrons from NADH to the respiratory chain. The immediate electron acceptor for the enzyme is believed to be ubiquinone.</text>
</comment>
<keyword evidence="7" id="KW-0999">Mitochondrion inner membrane</keyword>
<evidence type="ECO:0000256" key="8">
    <source>
        <dbReference type="ARBA" id="ARBA00022982"/>
    </source>
</evidence>
<keyword evidence="9 12" id="KW-1133">Transmembrane helix</keyword>